<name>A0A1J4K360_9EUKA</name>
<keyword evidence="3" id="KW-1185">Reference proteome</keyword>
<dbReference type="InterPro" id="IPR002013">
    <property type="entry name" value="SAC_dom"/>
</dbReference>
<accession>A0A1J4K360</accession>
<organism evidence="2 3">
    <name type="scientific">Tritrichomonas foetus</name>
    <dbReference type="NCBI Taxonomy" id="1144522"/>
    <lineage>
        <taxon>Eukaryota</taxon>
        <taxon>Metamonada</taxon>
        <taxon>Parabasalia</taxon>
        <taxon>Tritrichomonadida</taxon>
        <taxon>Tritrichomonadidae</taxon>
        <taxon>Tritrichomonas</taxon>
    </lineage>
</organism>
<dbReference type="GeneID" id="94839734"/>
<dbReference type="CDD" id="cd00065">
    <property type="entry name" value="FYVE_like_SF"/>
    <property type="match status" value="1"/>
</dbReference>
<protein>
    <recommendedName>
        <fullName evidence="1">SAC domain-containing protein</fullName>
    </recommendedName>
</protein>
<reference evidence="2" key="1">
    <citation type="submission" date="2016-10" db="EMBL/GenBank/DDBJ databases">
        <authorList>
            <person name="Benchimol M."/>
            <person name="Almeida L.G."/>
            <person name="Vasconcelos A.T."/>
            <person name="Perreira-Neves A."/>
            <person name="Rosa I.A."/>
            <person name="Tasca T."/>
            <person name="Bogo M.R."/>
            <person name="de Souza W."/>
        </authorList>
    </citation>
    <scope>NUCLEOTIDE SEQUENCE [LARGE SCALE GENOMIC DNA]</scope>
    <source>
        <strain evidence="2">K</strain>
    </source>
</reference>
<comment type="caution">
    <text evidence="2">The sequence shown here is derived from an EMBL/GenBank/DDBJ whole genome shotgun (WGS) entry which is preliminary data.</text>
</comment>
<dbReference type="VEuPathDB" id="TrichDB:TRFO_26577"/>
<proteinExistence type="predicted"/>
<sequence>MSKDLNLTIFTTNGYTALILLKKPLGSDYYLYTIDQFTGSLIFDGIPNSSIFPDYQSAKKHIQNHYKSGLKSENGEALIGIARFGPILYILYIKRSTPVAHVLNRHTIRMVTEVSFATINLPFNKNLTAKDQRRINRLKEFPLAHNHFYCDTLDLSKPIISKDRVPSFIWNEFWAEPFSFVGQRDACVDLLQGVVSSTIIKAESDNLKLTIITTREAQHGGTRYYARGLDDTGHAANEVQIEVLAESNSGKFWSYVIRRGSVPIKWQTIVAKNLPTVSINIDPGNDENTSKYFDQLFSQFSGRIVCINLLHTHAGNSELPLCDAFAQAVLKLSNAMYTEFDWHSNVKNSGISQTVEDLYKLIGPPDVSSCENSQCPVADSFEINPTPKFGNESSLPELSPSSLTNIQKDLIRINCMDSLDRTNVASFFAIARVVSFILSKFTNNPMVESYNELLNLPKELRNFLAESFIKIGDCVSMLYTNTPACMTDFFIATADIETKKASDGQIAVQRRYHNLVTDRKRQKAFWMFCGQKLDFLLPGLRCGQMEHLVSSFPSCSIPPVFFTNGDISNANCLLQFEHCSVISSSPSTLLFLLKEYCYITSIVLIATPPNPPISFKVYTALTHGPRTILINKVAIPQNLSSSTPIYIQVPPDECNGKQFLARYIYLEFDSQTPDFSLSNLYIYGVPATSKPLTNSESFSSTYQFFSNQIPTSKGFDMAETSPPDTVLRQISSNYNKFDYASILRLETSRLIHKFGRLETCSKILSYGFDPLDFNLRKYRVSVQLSTLNDDDVCSKCGQKAAWKCYKCQQLFCNDQNCTSSVLIDDGTYFDEPTNICIECKKIYDSNVQSRVDTLLNLYSTFYQLISPTEHTTNEFITDFIYNNTDSYANYNPCAFPYAFFTTADDPKVNCVLTEKGGSISAPANLLLALHAPLNIDSIEVKGSESLVLTIRQDLQCGRNEAEISGSDGTLNANSHEETSIFVKKSIDEQTPLTGQFYHVMLKNGTLTHLMMKGEMIYTKDPVPKIEKKYMKSSHHKDIKTKQIPSNFERSIMLEISSKDKINGIHFKELNGLHSIVLAFYENTNHLTKPFLTDFFFIPSGSSSFWLKFKKEIVAKAVAIQFYDVDETFTEPKACVF</sequence>
<evidence type="ECO:0000313" key="3">
    <source>
        <dbReference type="Proteomes" id="UP000179807"/>
    </source>
</evidence>
<dbReference type="RefSeq" id="XP_068358763.1">
    <property type="nucleotide sequence ID" value="XM_068505030.1"/>
</dbReference>
<evidence type="ECO:0000259" key="1">
    <source>
        <dbReference type="PROSITE" id="PS50275"/>
    </source>
</evidence>
<dbReference type="Pfam" id="PF02383">
    <property type="entry name" value="Syja_N"/>
    <property type="match status" value="1"/>
</dbReference>
<gene>
    <name evidence="2" type="ORF">TRFO_26577</name>
</gene>
<dbReference type="AlphaFoldDB" id="A0A1J4K360"/>
<dbReference type="Proteomes" id="UP000179807">
    <property type="component" value="Unassembled WGS sequence"/>
</dbReference>
<dbReference type="GO" id="GO:0016791">
    <property type="term" value="F:phosphatase activity"/>
    <property type="evidence" value="ECO:0007669"/>
    <property type="project" value="InterPro"/>
</dbReference>
<feature type="domain" description="SAC" evidence="1">
    <location>
        <begin position="168"/>
        <end position="481"/>
    </location>
</feature>
<dbReference type="PANTHER" id="PTHR46817:SF1">
    <property type="entry name" value="SAC DOMAIN-CONTAINING PROTEIN"/>
    <property type="match status" value="1"/>
</dbReference>
<dbReference type="PROSITE" id="PS50275">
    <property type="entry name" value="SAC"/>
    <property type="match status" value="1"/>
</dbReference>
<dbReference type="PANTHER" id="PTHR46817">
    <property type="entry name" value="PHOSPHOINOSITIDE PHOSPHATASE SAC9-RELATED"/>
    <property type="match status" value="1"/>
</dbReference>
<dbReference type="EMBL" id="MLAK01000751">
    <property type="protein sequence ID" value="OHT05627.1"/>
    <property type="molecule type" value="Genomic_DNA"/>
</dbReference>
<dbReference type="OrthoDB" id="405996at2759"/>
<evidence type="ECO:0000313" key="2">
    <source>
        <dbReference type="EMBL" id="OHT05627.1"/>
    </source>
</evidence>